<dbReference type="NCBIfam" id="NF001268">
    <property type="entry name" value="PRK00228.1-4"/>
    <property type="match status" value="1"/>
</dbReference>
<protein>
    <recommendedName>
        <fullName evidence="2">UPF0301 protein ILP92_01190</fullName>
    </recommendedName>
</protein>
<reference evidence="3" key="1">
    <citation type="submission" date="2020-12" db="EMBL/GenBank/DDBJ databases">
        <title>Bacterial taxonomy.</title>
        <authorList>
            <person name="Pan X."/>
        </authorList>
    </citation>
    <scope>NUCLEOTIDE SEQUENCE</scope>
    <source>
        <strain evidence="3">KCTC 52957</strain>
    </source>
</reference>
<evidence type="ECO:0000256" key="2">
    <source>
        <dbReference type="HAMAP-Rule" id="MF_00758"/>
    </source>
</evidence>
<dbReference type="GO" id="GO:0005829">
    <property type="term" value="C:cytosol"/>
    <property type="evidence" value="ECO:0007669"/>
    <property type="project" value="TreeGrafter"/>
</dbReference>
<dbReference type="Gene3D" id="3.40.1740.10">
    <property type="entry name" value="VC0467-like"/>
    <property type="match status" value="1"/>
</dbReference>
<dbReference type="PANTHER" id="PTHR30327">
    <property type="entry name" value="UNCHARACTERIZED PROTEIN YQGE"/>
    <property type="match status" value="1"/>
</dbReference>
<dbReference type="InterPro" id="IPR003774">
    <property type="entry name" value="AlgH-like"/>
</dbReference>
<sequence>MGMETTNLTGKLLVAMPGMGDPRFERAVLLICTHDGEGAMGLMVNKPAPQLSFHDLLTQLQLPCETAAPRQVHFGGPVEGQRGFVLHSRDYAGDASTLAVDETTAMTATLDILRDIAGGTGPAHALVALGYAGWSPGQVEGEIAANGWLVVDPTPELVFGADNDAKWMAAIRALGIDPLLLSGAGGRA</sequence>
<dbReference type="PANTHER" id="PTHR30327:SF1">
    <property type="entry name" value="UPF0301 PROTEIN YQGE"/>
    <property type="match status" value="1"/>
</dbReference>
<dbReference type="AlphaFoldDB" id="A0A934IEP7"/>
<dbReference type="SUPFAM" id="SSF143456">
    <property type="entry name" value="VC0467-like"/>
    <property type="match status" value="1"/>
</dbReference>
<evidence type="ECO:0000313" key="3">
    <source>
        <dbReference type="EMBL" id="MBJ3761366.1"/>
    </source>
</evidence>
<name>A0A934IEP7_9RHOB</name>
<accession>A0A934IEP7</accession>
<gene>
    <name evidence="3" type="ORF">ILP92_01190</name>
</gene>
<organism evidence="3 4">
    <name type="scientific">Palleronia pontilimi</name>
    <dbReference type="NCBI Taxonomy" id="1964209"/>
    <lineage>
        <taxon>Bacteria</taxon>
        <taxon>Pseudomonadati</taxon>
        <taxon>Pseudomonadota</taxon>
        <taxon>Alphaproteobacteria</taxon>
        <taxon>Rhodobacterales</taxon>
        <taxon>Roseobacteraceae</taxon>
        <taxon>Palleronia</taxon>
    </lineage>
</organism>
<evidence type="ECO:0000313" key="4">
    <source>
        <dbReference type="Proteomes" id="UP000642488"/>
    </source>
</evidence>
<dbReference type="EMBL" id="JAEKPD010000001">
    <property type="protein sequence ID" value="MBJ3761366.1"/>
    <property type="molecule type" value="Genomic_DNA"/>
</dbReference>
<comment type="caution">
    <text evidence="3">The sequence shown here is derived from an EMBL/GenBank/DDBJ whole genome shotgun (WGS) entry which is preliminary data.</text>
</comment>
<comment type="similarity">
    <text evidence="1 2">Belongs to the UPF0301 (AlgH) family.</text>
</comment>
<dbReference type="Pfam" id="PF02622">
    <property type="entry name" value="DUF179"/>
    <property type="match status" value="1"/>
</dbReference>
<keyword evidence="4" id="KW-1185">Reference proteome</keyword>
<dbReference type="HAMAP" id="MF_00758">
    <property type="entry name" value="UPF0301"/>
    <property type="match status" value="1"/>
</dbReference>
<evidence type="ECO:0000256" key="1">
    <source>
        <dbReference type="ARBA" id="ARBA00009600"/>
    </source>
</evidence>
<dbReference type="Proteomes" id="UP000642488">
    <property type="component" value="Unassembled WGS sequence"/>
</dbReference>
<proteinExistence type="inferred from homology"/>